<dbReference type="GO" id="GO:0006412">
    <property type="term" value="P:translation"/>
    <property type="evidence" value="ECO:0007669"/>
    <property type="project" value="InterPro"/>
</dbReference>
<evidence type="ECO:0000259" key="5">
    <source>
        <dbReference type="Pfam" id="PF00828"/>
    </source>
</evidence>
<dbReference type="PANTHER" id="PTHR12934:SF11">
    <property type="entry name" value="LARGE RIBOSOMAL SUBUNIT PROTEIN UL15M"/>
    <property type="match status" value="1"/>
</dbReference>
<evidence type="ECO:0000256" key="3">
    <source>
        <dbReference type="ARBA" id="ARBA00023274"/>
    </source>
</evidence>
<keyword evidence="2" id="KW-0689">Ribosomal protein</keyword>
<dbReference type="GO" id="GO:0003735">
    <property type="term" value="F:structural constituent of ribosome"/>
    <property type="evidence" value="ECO:0007669"/>
    <property type="project" value="InterPro"/>
</dbReference>
<organism evidence="6">
    <name type="scientific">marine metagenome</name>
    <dbReference type="NCBI Taxonomy" id="408172"/>
    <lineage>
        <taxon>unclassified sequences</taxon>
        <taxon>metagenomes</taxon>
        <taxon>ecological metagenomes</taxon>
    </lineage>
</organism>
<dbReference type="InterPro" id="IPR036227">
    <property type="entry name" value="Ribosomal_uL15/eL18_sf"/>
</dbReference>
<protein>
    <recommendedName>
        <fullName evidence="5">Large ribosomal subunit protein uL15/eL18 domain-containing protein</fullName>
    </recommendedName>
</protein>
<feature type="compositionally biased region" description="Basic residues" evidence="4">
    <location>
        <begin position="37"/>
        <end position="46"/>
    </location>
</feature>
<evidence type="ECO:0000256" key="4">
    <source>
        <dbReference type="SAM" id="MobiDB-lite"/>
    </source>
</evidence>
<sequence>MAELHDLTPNPGSSRNRKRVGRGPGSGSGKTSGRGQKGQKSRSGGRIRRDFEGGQMPLARRIPKRGFKNFNRVEYQVVNIRDLERCDGDINPDSLRQAGLISSLRKPVKILGQGEVDQAFSVTAHKFSHTAQTKIEAAGGSVSLITASVGEAS</sequence>
<dbReference type="InterPro" id="IPR021131">
    <property type="entry name" value="Ribosomal_uL15/eL18"/>
</dbReference>
<evidence type="ECO:0000313" key="6">
    <source>
        <dbReference type="EMBL" id="SUZ85405.1"/>
    </source>
</evidence>
<dbReference type="SUPFAM" id="SSF52080">
    <property type="entry name" value="Ribosomal proteins L15p and L18e"/>
    <property type="match status" value="1"/>
</dbReference>
<dbReference type="Gene3D" id="3.100.10.10">
    <property type="match status" value="1"/>
</dbReference>
<gene>
    <name evidence="6" type="ORF">METZ01_LOCUS38259</name>
</gene>
<feature type="domain" description="Large ribosomal subunit protein uL15/eL18" evidence="5">
    <location>
        <begin position="82"/>
        <end position="142"/>
    </location>
</feature>
<accession>A0A381R106</accession>
<dbReference type="NCBIfam" id="TIGR01071">
    <property type="entry name" value="rplO_bact"/>
    <property type="match status" value="1"/>
</dbReference>
<dbReference type="AlphaFoldDB" id="A0A381R106"/>
<dbReference type="PROSITE" id="PS00475">
    <property type="entry name" value="RIBOSOMAL_L15"/>
    <property type="match status" value="1"/>
</dbReference>
<dbReference type="Pfam" id="PF00828">
    <property type="entry name" value="Ribosomal_L27A"/>
    <property type="match status" value="1"/>
</dbReference>
<dbReference type="InterPro" id="IPR001196">
    <property type="entry name" value="Ribosomal_uL15_CS"/>
</dbReference>
<feature type="compositionally biased region" description="Gly residues" evidence="4">
    <location>
        <begin position="22"/>
        <end position="36"/>
    </location>
</feature>
<dbReference type="PANTHER" id="PTHR12934">
    <property type="entry name" value="50S RIBOSOMAL PROTEIN L15"/>
    <property type="match status" value="1"/>
</dbReference>
<name>A0A381R106_9ZZZZ</name>
<dbReference type="InterPro" id="IPR030878">
    <property type="entry name" value="Ribosomal_uL15"/>
</dbReference>
<feature type="region of interest" description="Disordered" evidence="4">
    <location>
        <begin position="1"/>
        <end position="60"/>
    </location>
</feature>
<comment type="similarity">
    <text evidence="1">Belongs to the universal ribosomal protein uL15 family.</text>
</comment>
<proteinExistence type="inferred from homology"/>
<evidence type="ECO:0000256" key="1">
    <source>
        <dbReference type="ARBA" id="ARBA00007320"/>
    </source>
</evidence>
<keyword evidence="3" id="KW-0687">Ribonucleoprotein</keyword>
<evidence type="ECO:0000256" key="2">
    <source>
        <dbReference type="ARBA" id="ARBA00022980"/>
    </source>
</evidence>
<dbReference type="HAMAP" id="MF_01341">
    <property type="entry name" value="Ribosomal_uL15"/>
    <property type="match status" value="1"/>
</dbReference>
<dbReference type="EMBL" id="UINC01001634">
    <property type="protein sequence ID" value="SUZ85405.1"/>
    <property type="molecule type" value="Genomic_DNA"/>
</dbReference>
<dbReference type="GO" id="GO:0022625">
    <property type="term" value="C:cytosolic large ribosomal subunit"/>
    <property type="evidence" value="ECO:0007669"/>
    <property type="project" value="TreeGrafter"/>
</dbReference>
<reference evidence="6" key="1">
    <citation type="submission" date="2018-05" db="EMBL/GenBank/DDBJ databases">
        <authorList>
            <person name="Lanie J.A."/>
            <person name="Ng W.-L."/>
            <person name="Kazmierczak K.M."/>
            <person name="Andrzejewski T.M."/>
            <person name="Davidsen T.M."/>
            <person name="Wayne K.J."/>
            <person name="Tettelin H."/>
            <person name="Glass J.I."/>
            <person name="Rusch D."/>
            <person name="Podicherti R."/>
            <person name="Tsui H.-C.T."/>
            <person name="Winkler M.E."/>
        </authorList>
    </citation>
    <scope>NUCLEOTIDE SEQUENCE</scope>
</reference>
<dbReference type="InterPro" id="IPR005749">
    <property type="entry name" value="Ribosomal_uL15_bac-type"/>
</dbReference>